<feature type="transmembrane region" description="Helical" evidence="3">
    <location>
        <begin position="458"/>
        <end position="479"/>
    </location>
</feature>
<organism evidence="4 5">
    <name type="scientific">Tenebrio molitor</name>
    <name type="common">Yellow mealworm beetle</name>
    <dbReference type="NCBI Taxonomy" id="7067"/>
    <lineage>
        <taxon>Eukaryota</taxon>
        <taxon>Metazoa</taxon>
        <taxon>Ecdysozoa</taxon>
        <taxon>Arthropoda</taxon>
        <taxon>Hexapoda</taxon>
        <taxon>Insecta</taxon>
        <taxon>Pterygota</taxon>
        <taxon>Neoptera</taxon>
        <taxon>Endopterygota</taxon>
        <taxon>Coleoptera</taxon>
        <taxon>Polyphaga</taxon>
        <taxon>Cucujiformia</taxon>
        <taxon>Tenebrionidae</taxon>
        <taxon>Tenebrio</taxon>
    </lineage>
</organism>
<evidence type="ECO:0000313" key="4">
    <source>
        <dbReference type="EMBL" id="KAH0815920.1"/>
    </source>
</evidence>
<name>A0A8J6HBT6_TENMO</name>
<reference evidence="4" key="2">
    <citation type="submission" date="2021-08" db="EMBL/GenBank/DDBJ databases">
        <authorList>
            <person name="Eriksson T."/>
        </authorList>
    </citation>
    <scope>NUCLEOTIDE SEQUENCE</scope>
    <source>
        <strain evidence="4">Stoneville</strain>
        <tissue evidence="4">Whole head</tissue>
    </source>
</reference>
<evidence type="ECO:0000313" key="5">
    <source>
        <dbReference type="Proteomes" id="UP000719412"/>
    </source>
</evidence>
<keyword evidence="3" id="KW-1133">Transmembrane helix</keyword>
<keyword evidence="3" id="KW-0472">Membrane</keyword>
<feature type="region of interest" description="Disordered" evidence="2">
    <location>
        <begin position="110"/>
        <end position="159"/>
    </location>
</feature>
<evidence type="ECO:0000256" key="3">
    <source>
        <dbReference type="SAM" id="Phobius"/>
    </source>
</evidence>
<dbReference type="AlphaFoldDB" id="A0A8J6HBT6"/>
<dbReference type="EMBL" id="JABDTM020022391">
    <property type="protein sequence ID" value="KAH0815920.1"/>
    <property type="molecule type" value="Genomic_DNA"/>
</dbReference>
<feature type="region of interest" description="Disordered" evidence="2">
    <location>
        <begin position="1"/>
        <end position="24"/>
    </location>
</feature>
<gene>
    <name evidence="4" type="ORF">GEV33_006871</name>
</gene>
<keyword evidence="5" id="KW-1185">Reference proteome</keyword>
<sequence length="489" mass="54916">MLGASTQTEKKQTVDTGDEGNDTAWRRVKAAEARIREVRAENEAVKKNLRVQEDVYEALEVRESEKSKEEWRKRHAGVYGSVWVEPEDTRMEKSIILQQFRERYPELAEVEGPVGQVEGEDDKEARGSSGSKRNVPNPHGAEGESDGAGAGNKLPDKSKAVDIRKMAEAVFRKTGIRKKERKTTSAVVEKKGMEYRDVLYKVKESSRVTPQTTRDGKLLITLEKENETMDRLENALKKAAEDLAVKKAGSYLKMETIHVRGLDATTDMDEVVAVLEKKLGNLKGKNWRVSKLRPNRSNTRTATLVLQKEDADSILAEGSLRIGAVLVLRPEGRELRRPGVLPETTRSLPVAVDVFGDLNVPRRLPRAHSGRRNPGVESDCALLRLVFREPSVGDRKSAPRRLGLEFLDSFCSLTLFGPSTFPHPFLAAQPLAVSAPFTLRHLSDHQPRQKTKDLSYNLQWFLSFIVSPLSIRIFIIFGGKRTRRESCAR</sequence>
<evidence type="ECO:0000256" key="1">
    <source>
        <dbReference type="SAM" id="Coils"/>
    </source>
</evidence>
<reference evidence="4" key="1">
    <citation type="journal article" date="2020" name="J Insects Food Feed">
        <title>The yellow mealworm (Tenebrio molitor) genome: a resource for the emerging insects as food and feed industry.</title>
        <authorList>
            <person name="Eriksson T."/>
            <person name="Andere A."/>
            <person name="Kelstrup H."/>
            <person name="Emery V."/>
            <person name="Picard C."/>
        </authorList>
    </citation>
    <scope>NUCLEOTIDE SEQUENCE</scope>
    <source>
        <strain evidence="4">Stoneville</strain>
        <tissue evidence="4">Whole head</tissue>
    </source>
</reference>
<dbReference type="Proteomes" id="UP000719412">
    <property type="component" value="Unassembled WGS sequence"/>
</dbReference>
<keyword evidence="1" id="KW-0175">Coiled coil</keyword>
<proteinExistence type="predicted"/>
<evidence type="ECO:0000256" key="2">
    <source>
        <dbReference type="SAM" id="MobiDB-lite"/>
    </source>
</evidence>
<keyword evidence="3" id="KW-0812">Transmembrane</keyword>
<feature type="coiled-coil region" evidence="1">
    <location>
        <begin position="222"/>
        <end position="249"/>
    </location>
</feature>
<accession>A0A8J6HBT6</accession>
<protein>
    <submittedName>
        <fullName evidence="4">Uncharacterized protein</fullName>
    </submittedName>
</protein>
<feature type="coiled-coil region" evidence="1">
    <location>
        <begin position="28"/>
        <end position="62"/>
    </location>
</feature>
<comment type="caution">
    <text evidence="4">The sequence shown here is derived from an EMBL/GenBank/DDBJ whole genome shotgun (WGS) entry which is preliminary data.</text>
</comment>